<keyword evidence="4" id="KW-1185">Reference proteome</keyword>
<feature type="region of interest" description="Disordered" evidence="1">
    <location>
        <begin position="120"/>
        <end position="206"/>
    </location>
</feature>
<gene>
    <name evidence="3" type="ORF">DXG03_006615</name>
</gene>
<evidence type="ECO:0000256" key="1">
    <source>
        <dbReference type="SAM" id="MobiDB-lite"/>
    </source>
</evidence>
<protein>
    <recommendedName>
        <fullName evidence="5">GPI anchored serine-rich protein</fullName>
    </recommendedName>
</protein>
<organism evidence="3 4">
    <name type="scientific">Asterophora parasitica</name>
    <dbReference type="NCBI Taxonomy" id="117018"/>
    <lineage>
        <taxon>Eukaryota</taxon>
        <taxon>Fungi</taxon>
        <taxon>Dikarya</taxon>
        <taxon>Basidiomycota</taxon>
        <taxon>Agaricomycotina</taxon>
        <taxon>Agaricomycetes</taxon>
        <taxon>Agaricomycetidae</taxon>
        <taxon>Agaricales</taxon>
        <taxon>Tricholomatineae</taxon>
        <taxon>Lyophyllaceae</taxon>
        <taxon>Asterophora</taxon>
    </lineage>
</organism>
<proteinExistence type="predicted"/>
<comment type="caution">
    <text evidence="3">The sequence shown here is derived from an EMBL/GenBank/DDBJ whole genome shotgun (WGS) entry which is preliminary data.</text>
</comment>
<evidence type="ECO:0000313" key="4">
    <source>
        <dbReference type="Proteomes" id="UP000775547"/>
    </source>
</evidence>
<evidence type="ECO:0000313" key="3">
    <source>
        <dbReference type="EMBL" id="KAG5640928.1"/>
    </source>
</evidence>
<keyword evidence="2" id="KW-0732">Signal</keyword>
<feature type="signal peptide" evidence="2">
    <location>
        <begin position="1"/>
        <end position="19"/>
    </location>
</feature>
<accession>A0A9P7FZI9</accession>
<name>A0A9P7FZI9_9AGAR</name>
<reference evidence="3" key="2">
    <citation type="submission" date="2021-10" db="EMBL/GenBank/DDBJ databases">
        <title>Phylogenomics reveals ancestral predisposition of the termite-cultivated fungus Termitomyces towards a domesticated lifestyle.</title>
        <authorList>
            <person name="Auxier B."/>
            <person name="Grum-Grzhimaylo A."/>
            <person name="Cardenas M.E."/>
            <person name="Lodge J.D."/>
            <person name="Laessoe T."/>
            <person name="Pedersen O."/>
            <person name="Smith M.E."/>
            <person name="Kuyper T.W."/>
            <person name="Franco-Molano E.A."/>
            <person name="Baroni T.J."/>
            <person name="Aanen D.K."/>
        </authorList>
    </citation>
    <scope>NUCLEOTIDE SEQUENCE</scope>
    <source>
        <strain evidence="3">AP01</strain>
        <tissue evidence="3">Mycelium</tissue>
    </source>
</reference>
<feature type="compositionally biased region" description="Low complexity" evidence="1">
    <location>
        <begin position="169"/>
        <end position="203"/>
    </location>
</feature>
<feature type="compositionally biased region" description="Low complexity" evidence="1">
    <location>
        <begin position="148"/>
        <end position="161"/>
    </location>
</feature>
<evidence type="ECO:0000256" key="2">
    <source>
        <dbReference type="SAM" id="SignalP"/>
    </source>
</evidence>
<dbReference type="EMBL" id="JABCKV010000444">
    <property type="protein sequence ID" value="KAG5640928.1"/>
    <property type="molecule type" value="Genomic_DNA"/>
</dbReference>
<feature type="chain" id="PRO_5040306227" description="GPI anchored serine-rich protein" evidence="2">
    <location>
        <begin position="20"/>
        <end position="230"/>
    </location>
</feature>
<dbReference type="Proteomes" id="UP000775547">
    <property type="component" value="Unassembled WGS sequence"/>
</dbReference>
<feature type="compositionally biased region" description="Low complexity" evidence="1">
    <location>
        <begin position="120"/>
        <end position="129"/>
    </location>
</feature>
<evidence type="ECO:0008006" key="5">
    <source>
        <dbReference type="Google" id="ProtNLM"/>
    </source>
</evidence>
<dbReference type="AlphaFoldDB" id="A0A9P7FZI9"/>
<sequence length="230" mass="22833">MKFDFSVMTILALVVAAHAIPQTATAPPSSSVIATRTTSPIASLPLPSSKPAPTSSIEEPGICFTVTVNSSGKTLSTSPPESTAIASPITITEPIIPIPSLTVTGIRTFITDGATPLARRQATTSAARSVTIDPIPSSSGGTPLIPITSSADATSSPSACTVTVTVPETSASSTARTTSTVFTQPSPSATTSASNGSSTSQPGRNSATSFGVSAGVGLVTLFSGLAALLL</sequence>
<reference evidence="3" key="1">
    <citation type="submission" date="2020-07" db="EMBL/GenBank/DDBJ databases">
        <authorList>
            <person name="Nieuwenhuis M."/>
            <person name="Van De Peppel L.J.J."/>
        </authorList>
    </citation>
    <scope>NUCLEOTIDE SEQUENCE</scope>
    <source>
        <strain evidence="3">AP01</strain>
        <tissue evidence="3">Mycelium</tissue>
    </source>
</reference>